<dbReference type="Proteomes" id="UP000199239">
    <property type="component" value="Unassembled WGS sequence"/>
</dbReference>
<keyword evidence="2" id="KW-1185">Reference proteome</keyword>
<dbReference type="RefSeq" id="WP_093915773.1">
    <property type="nucleotide sequence ID" value="NZ_FPAJ01000002.1"/>
</dbReference>
<name>A0A1I6RVP3_9RHOB</name>
<dbReference type="OrthoDB" id="7644647at2"/>
<sequence length="191" mass="20908">MSAGIGHNNGPSMEGGHKWRSFQWQKAREAAMPKTIPLMVVKMRVKRARELGLDYKAYAAIRQATGRDILALLFSNNALRVVRADAPQMPVRQADVLNAVQGAQKLALVHRPLAPEMISRANPALDFVDQAPKFTDSWSDMRDHLNDAVQGRKLAGDQVLIIGDTAIERDWSAASKAAGYLEAGRYFGAGA</sequence>
<dbReference type="EMBL" id="FPAJ01000002">
    <property type="protein sequence ID" value="SFS68752.1"/>
    <property type="molecule type" value="Genomic_DNA"/>
</dbReference>
<proteinExistence type="predicted"/>
<accession>A0A1I6RVP3</accession>
<reference evidence="2" key="1">
    <citation type="submission" date="2016-10" db="EMBL/GenBank/DDBJ databases">
        <authorList>
            <person name="Varghese N."/>
            <person name="Submissions S."/>
        </authorList>
    </citation>
    <scope>NUCLEOTIDE SEQUENCE [LARGE SCALE GENOMIC DNA]</scope>
    <source>
        <strain evidence="2">DSM 23422</strain>
    </source>
</reference>
<evidence type="ECO:0000313" key="2">
    <source>
        <dbReference type="Proteomes" id="UP000199239"/>
    </source>
</evidence>
<gene>
    <name evidence="1" type="ORF">SAMN04488040_1567</name>
</gene>
<dbReference type="AlphaFoldDB" id="A0A1I6RVP3"/>
<protein>
    <submittedName>
        <fullName evidence="1">Uncharacterized protein</fullName>
    </submittedName>
</protein>
<evidence type="ECO:0000313" key="1">
    <source>
        <dbReference type="EMBL" id="SFS68752.1"/>
    </source>
</evidence>
<organism evidence="1 2">
    <name type="scientific">Sulfitobacter marinus</name>
    <dbReference type="NCBI Taxonomy" id="394264"/>
    <lineage>
        <taxon>Bacteria</taxon>
        <taxon>Pseudomonadati</taxon>
        <taxon>Pseudomonadota</taxon>
        <taxon>Alphaproteobacteria</taxon>
        <taxon>Rhodobacterales</taxon>
        <taxon>Roseobacteraceae</taxon>
        <taxon>Sulfitobacter</taxon>
    </lineage>
</organism>
<dbReference type="STRING" id="394264.SAMN04488040_1567"/>